<dbReference type="AlphaFoldDB" id="A0A915JNT3"/>
<organism evidence="2 3">
    <name type="scientific">Romanomermis culicivorax</name>
    <name type="common">Nematode worm</name>
    <dbReference type="NCBI Taxonomy" id="13658"/>
    <lineage>
        <taxon>Eukaryota</taxon>
        <taxon>Metazoa</taxon>
        <taxon>Ecdysozoa</taxon>
        <taxon>Nematoda</taxon>
        <taxon>Enoplea</taxon>
        <taxon>Dorylaimia</taxon>
        <taxon>Mermithida</taxon>
        <taxon>Mermithoidea</taxon>
        <taxon>Mermithidae</taxon>
        <taxon>Romanomermis</taxon>
    </lineage>
</organism>
<dbReference type="Proteomes" id="UP000887565">
    <property type="component" value="Unplaced"/>
</dbReference>
<reference evidence="3" key="1">
    <citation type="submission" date="2022-11" db="UniProtKB">
        <authorList>
            <consortium name="WormBaseParasite"/>
        </authorList>
    </citation>
    <scope>IDENTIFICATION</scope>
</reference>
<accession>A0A915JNT3</accession>
<dbReference type="WBParaSite" id="nRc.2.0.1.t27758-RA">
    <property type="protein sequence ID" value="nRc.2.0.1.t27758-RA"/>
    <property type="gene ID" value="nRc.2.0.1.g27758"/>
</dbReference>
<sequence>YVDSRPHKEIKSGLIIRLCQQGEEERRGSFIFRCQAQRMMPSACIMDDGSLTPIGSTSEENGFVVACQEGDWEAIERKIVGCVDDMGQQVQANSMFQWQGGQYRCIVNPNGGAEIQPAGFDQPFN</sequence>
<protein>
    <recommendedName>
        <fullName evidence="1">Abnormal cell migration protein 18-like fibronectin type I domain-containing protein</fullName>
    </recommendedName>
</protein>
<proteinExistence type="predicted"/>
<evidence type="ECO:0000259" key="1">
    <source>
        <dbReference type="Pfam" id="PF23003"/>
    </source>
</evidence>
<dbReference type="InterPro" id="IPR055119">
    <property type="entry name" value="Mig18_Fn1"/>
</dbReference>
<name>A0A915JNT3_ROMCU</name>
<dbReference type="Pfam" id="PF23003">
    <property type="entry name" value="Fn1_2"/>
    <property type="match status" value="1"/>
</dbReference>
<feature type="domain" description="Abnormal cell migration protein 18-like fibronectin type I" evidence="1">
    <location>
        <begin position="43"/>
        <end position="112"/>
    </location>
</feature>
<evidence type="ECO:0000313" key="2">
    <source>
        <dbReference type="Proteomes" id="UP000887565"/>
    </source>
</evidence>
<evidence type="ECO:0000313" key="3">
    <source>
        <dbReference type="WBParaSite" id="nRc.2.0.1.t27758-RA"/>
    </source>
</evidence>
<keyword evidence="2" id="KW-1185">Reference proteome</keyword>